<name>A0AA36MXC2_9DINO</name>
<feature type="signal peptide" evidence="1">
    <location>
        <begin position="1"/>
        <end position="29"/>
    </location>
</feature>
<dbReference type="SUPFAM" id="SSF50249">
    <property type="entry name" value="Nucleic acid-binding proteins"/>
    <property type="match status" value="3"/>
</dbReference>
<dbReference type="GO" id="GO:0003735">
    <property type="term" value="F:structural constituent of ribosome"/>
    <property type="evidence" value="ECO:0007669"/>
    <property type="project" value="TreeGrafter"/>
</dbReference>
<dbReference type="GO" id="GO:0006412">
    <property type="term" value="P:translation"/>
    <property type="evidence" value="ECO:0007669"/>
    <property type="project" value="TreeGrafter"/>
</dbReference>
<evidence type="ECO:0000259" key="2">
    <source>
        <dbReference type="PROSITE" id="PS50126"/>
    </source>
</evidence>
<dbReference type="Gene3D" id="2.40.50.140">
    <property type="entry name" value="Nucleic acid-binding proteins"/>
    <property type="match status" value="3"/>
</dbReference>
<dbReference type="InterPro" id="IPR003029">
    <property type="entry name" value="S1_domain"/>
</dbReference>
<protein>
    <recommendedName>
        <fullName evidence="2">S1 motif domain-containing protein</fullName>
    </recommendedName>
</protein>
<dbReference type="GO" id="GO:0003729">
    <property type="term" value="F:mRNA binding"/>
    <property type="evidence" value="ECO:0007669"/>
    <property type="project" value="TreeGrafter"/>
</dbReference>
<gene>
    <name evidence="3" type="ORF">EVOR1521_LOCUS15443</name>
</gene>
<dbReference type="InterPro" id="IPR012340">
    <property type="entry name" value="NA-bd_OB-fold"/>
</dbReference>
<dbReference type="AlphaFoldDB" id="A0AA36MXC2"/>
<organism evidence="3 4">
    <name type="scientific">Effrenium voratum</name>
    <dbReference type="NCBI Taxonomy" id="2562239"/>
    <lineage>
        <taxon>Eukaryota</taxon>
        <taxon>Sar</taxon>
        <taxon>Alveolata</taxon>
        <taxon>Dinophyceae</taxon>
        <taxon>Suessiales</taxon>
        <taxon>Symbiodiniaceae</taxon>
        <taxon>Effrenium</taxon>
    </lineage>
</organism>
<dbReference type="EMBL" id="CAUJNA010001968">
    <property type="protein sequence ID" value="CAJ1389914.1"/>
    <property type="molecule type" value="Genomic_DNA"/>
</dbReference>
<feature type="chain" id="PRO_5041301467" description="S1 motif domain-containing protein" evidence="1">
    <location>
        <begin position="30"/>
        <end position="390"/>
    </location>
</feature>
<reference evidence="3" key="1">
    <citation type="submission" date="2023-08" db="EMBL/GenBank/DDBJ databases">
        <authorList>
            <person name="Chen Y."/>
            <person name="Shah S."/>
            <person name="Dougan E. K."/>
            <person name="Thang M."/>
            <person name="Chan C."/>
        </authorList>
    </citation>
    <scope>NUCLEOTIDE SEQUENCE</scope>
</reference>
<evidence type="ECO:0000313" key="4">
    <source>
        <dbReference type="Proteomes" id="UP001178507"/>
    </source>
</evidence>
<dbReference type="SMART" id="SM00316">
    <property type="entry name" value="S1"/>
    <property type="match status" value="4"/>
</dbReference>
<keyword evidence="4" id="KW-1185">Reference proteome</keyword>
<sequence>MTQVSARRCARRSTVLLLALFAPLLTNFSAPLTTDVEKVQQERAAGAAREPGVAPAKLYKAGQALQGEVKTINDNGVIIRLNGVYPFLDGFAHISQLSTRYVGHPAEILDEGDEVTARVLRHSPGFLELTLREEGTKSFKDFKLNQQLEGTVLAVCRAGANVDVGAKDSAFLHVSCIQDDFAEDAREFLQKGDKVKVWVKRIDHKGMKLTMVESQKEKKAIAKGLQLANLVAGEELGGEVKAVKPFGAFVDVGAEADGLLKVRNVNDGLVNDLSKLLRRGDKLVVKVRGFYQKKLELELAQTLPRLPPVDNFPQDEPLDATILRKVPRGFVVEVAPPKGLPVVAFLVDEQTLYSELNEGDTISVIVTAVDAEKRQLQIERQIDEPKKRRR</sequence>
<evidence type="ECO:0000313" key="3">
    <source>
        <dbReference type="EMBL" id="CAJ1389914.1"/>
    </source>
</evidence>
<dbReference type="PANTHER" id="PTHR10724">
    <property type="entry name" value="30S RIBOSOMAL PROTEIN S1"/>
    <property type="match status" value="1"/>
</dbReference>
<dbReference type="PROSITE" id="PS50126">
    <property type="entry name" value="S1"/>
    <property type="match status" value="3"/>
</dbReference>
<comment type="caution">
    <text evidence="3">The sequence shown here is derived from an EMBL/GenBank/DDBJ whole genome shotgun (WGS) entry which is preliminary data.</text>
</comment>
<dbReference type="Pfam" id="PF00575">
    <property type="entry name" value="S1"/>
    <property type="match status" value="3"/>
</dbReference>
<feature type="domain" description="S1 motif" evidence="2">
    <location>
        <begin position="233"/>
        <end position="302"/>
    </location>
</feature>
<feature type="domain" description="S1 motif" evidence="2">
    <location>
        <begin position="62"/>
        <end position="132"/>
    </location>
</feature>
<dbReference type="PANTHER" id="PTHR10724:SF10">
    <property type="entry name" value="S1 RNA-BINDING DOMAIN-CONTAINING PROTEIN 1"/>
    <property type="match status" value="1"/>
</dbReference>
<proteinExistence type="predicted"/>
<accession>A0AA36MXC2</accession>
<evidence type="ECO:0000256" key="1">
    <source>
        <dbReference type="SAM" id="SignalP"/>
    </source>
</evidence>
<feature type="domain" description="S1 motif" evidence="2">
    <location>
        <begin position="145"/>
        <end position="214"/>
    </location>
</feature>
<keyword evidence="1" id="KW-0732">Signal</keyword>
<dbReference type="InterPro" id="IPR050437">
    <property type="entry name" value="Ribos_protein_bS1-like"/>
</dbReference>
<dbReference type="Proteomes" id="UP001178507">
    <property type="component" value="Unassembled WGS sequence"/>
</dbReference>